<proteinExistence type="predicted"/>
<evidence type="ECO:0000259" key="2">
    <source>
        <dbReference type="Pfam" id="PF06094"/>
    </source>
</evidence>
<evidence type="ECO:0000313" key="3">
    <source>
        <dbReference type="EMBL" id="MCY8318626.1"/>
    </source>
</evidence>
<comment type="caution">
    <text evidence="3">The sequence shown here is derived from an EMBL/GenBank/DDBJ whole genome shotgun (WGS) entry which is preliminary data.</text>
</comment>
<dbReference type="CDD" id="cd06661">
    <property type="entry name" value="GGCT_like"/>
    <property type="match status" value="2"/>
</dbReference>
<dbReference type="PANTHER" id="PTHR12935:SF0">
    <property type="entry name" value="GAMMA-GLUTAMYLCYCLOTRANSFERASE"/>
    <property type="match status" value="1"/>
</dbReference>
<keyword evidence="1" id="KW-0456">Lyase</keyword>
<gene>
    <name evidence="3" type="ORF">MOC71_18310</name>
</gene>
<dbReference type="Pfam" id="PF06094">
    <property type="entry name" value="GGACT"/>
    <property type="match status" value="1"/>
</dbReference>
<sequence>MHMLLFVYGTLRKHEKNHHLLAQSVCINEQARTKGCLFDSNEGPAAAFDDEGYICGELYEADEWCIHKLDQFYQGSEKHTVLVETDDGIKKALVYDMDKTKYDGFSKISSGDWKEHQMISKSQNPVYYFAYGSCMDNARFQKAGVEHYFQDPVGRAVLKGYTTRFTLKREDGSRADMMEDGGTTEGVLYRIPFSALTYLYKREGVASLAYRPAFVDVEAGGERYTDCLTFLVLQKEPETAPPQHYQVEIERGAEMYLSSEFAEKLKRHMNSLPKG</sequence>
<dbReference type="SUPFAM" id="SSF110857">
    <property type="entry name" value="Gamma-glutamyl cyclotransferase-like"/>
    <property type="match status" value="2"/>
</dbReference>
<dbReference type="PANTHER" id="PTHR12935">
    <property type="entry name" value="GAMMA-GLUTAMYLCYCLOTRANSFERASE"/>
    <property type="match status" value="1"/>
</dbReference>
<dbReference type="InterPro" id="IPR013024">
    <property type="entry name" value="GGCT-like"/>
</dbReference>
<dbReference type="Gene3D" id="3.10.490.10">
    <property type="entry name" value="Gamma-glutamyl cyclotransferase-like"/>
    <property type="match status" value="2"/>
</dbReference>
<dbReference type="Pfam" id="PF13772">
    <property type="entry name" value="AIG2_2"/>
    <property type="match status" value="1"/>
</dbReference>
<organism evidence="3 4">
    <name type="scientific">Bacillus vallismortis</name>
    <dbReference type="NCBI Taxonomy" id="72361"/>
    <lineage>
        <taxon>Bacteria</taxon>
        <taxon>Bacillati</taxon>
        <taxon>Bacillota</taxon>
        <taxon>Bacilli</taxon>
        <taxon>Bacillales</taxon>
        <taxon>Bacillaceae</taxon>
        <taxon>Bacillus</taxon>
    </lineage>
</organism>
<dbReference type="AlphaFoldDB" id="A0AAP3CLT8"/>
<reference evidence="3" key="1">
    <citation type="submission" date="2022-02" db="EMBL/GenBank/DDBJ databases">
        <title>Crop Bioprotection Bacillus Genome Sequencing.</title>
        <authorList>
            <person name="Dunlap C."/>
        </authorList>
    </citation>
    <scope>NUCLEOTIDE SEQUENCE</scope>
    <source>
        <strain evidence="3">98-1</strain>
    </source>
</reference>
<dbReference type="InterPro" id="IPR009288">
    <property type="entry name" value="AIG2-like_dom"/>
</dbReference>
<dbReference type="EMBL" id="JALAOH010000076">
    <property type="protein sequence ID" value="MCY8318626.1"/>
    <property type="molecule type" value="Genomic_DNA"/>
</dbReference>
<dbReference type="RefSeq" id="WP_268524314.1">
    <property type="nucleotide sequence ID" value="NZ_JALAOG010000009.1"/>
</dbReference>
<feature type="domain" description="Gamma-glutamylcyclotransferase AIG2-like" evidence="2">
    <location>
        <begin position="5"/>
        <end position="114"/>
    </location>
</feature>
<dbReference type="Proteomes" id="UP001067121">
    <property type="component" value="Unassembled WGS sequence"/>
</dbReference>
<dbReference type="InterPro" id="IPR036568">
    <property type="entry name" value="GGCT-like_sf"/>
</dbReference>
<evidence type="ECO:0000256" key="1">
    <source>
        <dbReference type="ARBA" id="ARBA00023239"/>
    </source>
</evidence>
<name>A0AAP3CLT8_BACVA</name>
<dbReference type="GO" id="GO:0003839">
    <property type="term" value="F:gamma-glutamylcyclotransferase activity"/>
    <property type="evidence" value="ECO:0007669"/>
    <property type="project" value="InterPro"/>
</dbReference>
<dbReference type="InterPro" id="IPR017939">
    <property type="entry name" value="G-Glutamylcylcotransferase"/>
</dbReference>
<evidence type="ECO:0000313" key="4">
    <source>
        <dbReference type="Proteomes" id="UP001067121"/>
    </source>
</evidence>
<protein>
    <submittedName>
        <fullName evidence="3">Gamma-glutamylcyclotransferase</fullName>
    </submittedName>
</protein>
<accession>A0AAP3CLT8</accession>